<dbReference type="Proteomes" id="UP000283569">
    <property type="component" value="Unassembled WGS sequence"/>
</dbReference>
<dbReference type="AlphaFoldDB" id="A0A420T3M0"/>
<accession>A0A420T3M0</accession>
<dbReference type="EMBL" id="MRDB01000029">
    <property type="protein sequence ID" value="RKL36173.1"/>
    <property type="molecule type" value="Genomic_DNA"/>
</dbReference>
<evidence type="ECO:0000313" key="2">
    <source>
        <dbReference type="Proteomes" id="UP000283569"/>
    </source>
</evidence>
<reference evidence="1 2" key="1">
    <citation type="journal article" date="2018" name="Sci. Rep.">
        <title>Characterisation of pathogen-specific regions and novel effector candidates in Fusarium oxysporum f. sp. cepae.</title>
        <authorList>
            <person name="Armitage A.D."/>
            <person name="Taylor A."/>
            <person name="Sobczyk M.K."/>
            <person name="Baxter L."/>
            <person name="Greenfield B.P."/>
            <person name="Bates H.J."/>
            <person name="Wilson F."/>
            <person name="Jackson A.C."/>
            <person name="Ott S."/>
            <person name="Harrison R.J."/>
            <person name="Clarkson J.P."/>
        </authorList>
    </citation>
    <scope>NUCLEOTIDE SEQUENCE [LARGE SCALE GENOMIC DNA]</scope>
    <source>
        <strain evidence="1 2">Fp_A8</strain>
    </source>
</reference>
<comment type="caution">
    <text evidence="1">The sequence shown here is derived from an EMBL/GenBank/DDBJ whole genome shotgun (WGS) entry which is preliminary data.</text>
</comment>
<organism evidence="1 2">
    <name type="scientific">Gibberella intermedia</name>
    <name type="common">Bulb rot disease fungus</name>
    <name type="synonym">Fusarium proliferatum</name>
    <dbReference type="NCBI Taxonomy" id="948311"/>
    <lineage>
        <taxon>Eukaryota</taxon>
        <taxon>Fungi</taxon>
        <taxon>Dikarya</taxon>
        <taxon>Ascomycota</taxon>
        <taxon>Pezizomycotina</taxon>
        <taxon>Sordariomycetes</taxon>
        <taxon>Hypocreomycetidae</taxon>
        <taxon>Hypocreales</taxon>
        <taxon>Nectriaceae</taxon>
        <taxon>Fusarium</taxon>
        <taxon>Fusarium fujikuroi species complex</taxon>
    </lineage>
</organism>
<evidence type="ECO:0000313" key="1">
    <source>
        <dbReference type="EMBL" id="RKL36173.1"/>
    </source>
</evidence>
<gene>
    <name evidence="1" type="ORF">BFJ72_g8302</name>
</gene>
<sequence>MHASYDLVGIADVTELDEFEPAHQRSIKAASP</sequence>
<protein>
    <submittedName>
        <fullName evidence="1">Uncharacterized protein</fullName>
    </submittedName>
</protein>
<proteinExistence type="predicted"/>
<name>A0A420T3M0_GIBIN</name>